<keyword evidence="2" id="KW-1185">Reference proteome</keyword>
<organism evidence="1 2">
    <name type="scientific">Pleurodeles waltl</name>
    <name type="common">Iberian ribbed newt</name>
    <dbReference type="NCBI Taxonomy" id="8319"/>
    <lineage>
        <taxon>Eukaryota</taxon>
        <taxon>Metazoa</taxon>
        <taxon>Chordata</taxon>
        <taxon>Craniata</taxon>
        <taxon>Vertebrata</taxon>
        <taxon>Euteleostomi</taxon>
        <taxon>Amphibia</taxon>
        <taxon>Batrachia</taxon>
        <taxon>Caudata</taxon>
        <taxon>Salamandroidea</taxon>
        <taxon>Salamandridae</taxon>
        <taxon>Pleurodelinae</taxon>
        <taxon>Pleurodeles</taxon>
    </lineage>
</organism>
<proteinExistence type="predicted"/>
<dbReference type="Proteomes" id="UP001066276">
    <property type="component" value="Chromosome 6"/>
</dbReference>
<sequence length="95" mass="10551">SKEAWKTKNTCKHIAEVHWLDAQNSCQPHGQTTRSKETWGAKTHAALCQNILVGCTKWLPATWSNNNKEQGGMANKEQIQAYGKGTLSGCTKWPP</sequence>
<protein>
    <submittedName>
        <fullName evidence="1">Uncharacterized protein</fullName>
    </submittedName>
</protein>
<dbReference type="AlphaFoldDB" id="A0AAV7QC65"/>
<name>A0AAV7QC65_PLEWA</name>
<feature type="non-terminal residue" evidence="1">
    <location>
        <position position="1"/>
    </location>
</feature>
<dbReference type="EMBL" id="JANPWB010000010">
    <property type="protein sequence ID" value="KAJ1136173.1"/>
    <property type="molecule type" value="Genomic_DNA"/>
</dbReference>
<feature type="non-terminal residue" evidence="1">
    <location>
        <position position="95"/>
    </location>
</feature>
<accession>A0AAV7QC65</accession>
<reference evidence="1" key="1">
    <citation type="journal article" date="2022" name="bioRxiv">
        <title>Sequencing and chromosome-scale assembly of the giantPleurodeles waltlgenome.</title>
        <authorList>
            <person name="Brown T."/>
            <person name="Elewa A."/>
            <person name="Iarovenko S."/>
            <person name="Subramanian E."/>
            <person name="Araus A.J."/>
            <person name="Petzold A."/>
            <person name="Susuki M."/>
            <person name="Suzuki K.-i.T."/>
            <person name="Hayashi T."/>
            <person name="Toyoda A."/>
            <person name="Oliveira C."/>
            <person name="Osipova E."/>
            <person name="Leigh N.D."/>
            <person name="Simon A."/>
            <person name="Yun M.H."/>
        </authorList>
    </citation>
    <scope>NUCLEOTIDE SEQUENCE</scope>
    <source>
        <strain evidence="1">20211129_DDA</strain>
        <tissue evidence="1">Liver</tissue>
    </source>
</reference>
<evidence type="ECO:0000313" key="2">
    <source>
        <dbReference type="Proteomes" id="UP001066276"/>
    </source>
</evidence>
<comment type="caution">
    <text evidence="1">The sequence shown here is derived from an EMBL/GenBank/DDBJ whole genome shotgun (WGS) entry which is preliminary data.</text>
</comment>
<evidence type="ECO:0000313" key="1">
    <source>
        <dbReference type="EMBL" id="KAJ1136173.1"/>
    </source>
</evidence>
<gene>
    <name evidence="1" type="ORF">NDU88_002591</name>
</gene>